<reference evidence="3" key="1">
    <citation type="journal article" date="2012" name="Nature">
        <title>The oyster genome reveals stress adaptation and complexity of shell formation.</title>
        <authorList>
            <person name="Zhang G."/>
            <person name="Fang X."/>
            <person name="Guo X."/>
            <person name="Li L."/>
            <person name="Luo R."/>
            <person name="Xu F."/>
            <person name="Yang P."/>
            <person name="Zhang L."/>
            <person name="Wang X."/>
            <person name="Qi H."/>
            <person name="Xiong Z."/>
            <person name="Que H."/>
            <person name="Xie Y."/>
            <person name="Holland P.W."/>
            <person name="Paps J."/>
            <person name="Zhu Y."/>
            <person name="Wu F."/>
            <person name="Chen Y."/>
            <person name="Wang J."/>
            <person name="Peng C."/>
            <person name="Meng J."/>
            <person name="Yang L."/>
            <person name="Liu J."/>
            <person name="Wen B."/>
            <person name="Zhang N."/>
            <person name="Huang Z."/>
            <person name="Zhu Q."/>
            <person name="Feng Y."/>
            <person name="Mount A."/>
            <person name="Hedgecock D."/>
            <person name="Xu Z."/>
            <person name="Liu Y."/>
            <person name="Domazet-Loso T."/>
            <person name="Du Y."/>
            <person name="Sun X."/>
            <person name="Zhang S."/>
            <person name="Liu B."/>
            <person name="Cheng P."/>
            <person name="Jiang X."/>
            <person name="Li J."/>
            <person name="Fan D."/>
            <person name="Wang W."/>
            <person name="Fu W."/>
            <person name="Wang T."/>
            <person name="Wang B."/>
            <person name="Zhang J."/>
            <person name="Peng Z."/>
            <person name="Li Y."/>
            <person name="Li N."/>
            <person name="Wang J."/>
            <person name="Chen M."/>
            <person name="He Y."/>
            <person name="Tan F."/>
            <person name="Song X."/>
            <person name="Zheng Q."/>
            <person name="Huang R."/>
            <person name="Yang H."/>
            <person name="Du X."/>
            <person name="Chen L."/>
            <person name="Yang M."/>
            <person name="Gaffney P.M."/>
            <person name="Wang S."/>
            <person name="Luo L."/>
            <person name="She Z."/>
            <person name="Ming Y."/>
            <person name="Huang W."/>
            <person name="Zhang S."/>
            <person name="Huang B."/>
            <person name="Zhang Y."/>
            <person name="Qu T."/>
            <person name="Ni P."/>
            <person name="Miao G."/>
            <person name="Wang J."/>
            <person name="Wang Q."/>
            <person name="Steinberg C.E."/>
            <person name="Wang H."/>
            <person name="Li N."/>
            <person name="Qian L."/>
            <person name="Zhang G."/>
            <person name="Li Y."/>
            <person name="Yang H."/>
            <person name="Liu X."/>
            <person name="Wang J."/>
            <person name="Yin Y."/>
            <person name="Wang J."/>
        </authorList>
    </citation>
    <scope>NUCLEOTIDE SEQUENCE [LARGE SCALE GENOMIC DNA]</scope>
    <source>
        <strain evidence="3">05x7-T-G4-1.051#20</strain>
    </source>
</reference>
<protein>
    <submittedName>
        <fullName evidence="3">Uncharacterized protein</fullName>
    </submittedName>
</protein>
<sequence>MDEEHTASHIVPFEHPFVEHYPDGLENYFHHPDEEFNEDVHHHNHTGRPHEDILHHHHHHTLPWWADGTNWTISSDEESEPPTDYDKLESTDRPRPQSHATCFSVIGLLVLALLGGGVALLIFLLPPYPDSSHGLHIETKTEYVEGSMDNITCSLQLANPTSTVELIFIDSENKTRNSTTFVVNEEVISSDAKCTNLTYFVYQFKAIKELNGSIAKCSLVDDLSGETMESDGSPINVITGIVNAQPMVTEFLVKDIFYSKSNHSFSCRATFDDNANGTIEIQICSEKSYKPITDDPAFALKETTDEDFPGMCTSPKSVVYNFNLTQASNGTRLRCMATDHNRNISATTECLPLVLQPPVQIKLEPKDQIAFLGALAEMFCNANVSTFEWKVIHLDYRNSLFSQRFVSVYNNGTIHTFASMIESVIIQKDNIVNISYVININDANVCTLDGEYSCNIEFLDDAIQTSVHSGNLTVKAIVKMSPTVLHTRLDSTTDLMCSIYYRGYAWSSINIAQQNKSGSFLLLNVSSNGNVKSKTTRINGSVTKDDDYINVTVSFDVSPGSGVCELNQTYSCDIQLIDSSIGTIAANSILILEIPVTDVQIHLQPEYQYGLSDWINCTANTIDKYTPMFLEVCVNESTFIPLENATNSTYFDIVSMPKNENCSVQKMLSHTVVVDSKMNVSVRCRVYDDYFKTSFISDCVSPNISPASVQVILEPKSQERFFGSTAEMFCHANASIFQWKVIHLDFQNSSSLPQRLISVYYDETKQGLENMINATLLRKDVIVNISYVFNISEIATVCFLEGKYFCVLELLDDSVQTTSDSGTLTIHVQPMVTEFFLQDPYYSESNHSFSCKATFNDNTNVSLEIQQCNENSYKTLTDDSDFALIETLDNEIAGNCTHQISIVYSFNFTTASNGTLLRCLAVDNTLKLNATVECLRLVLQRPVFVEMTPMTLYARLGNTSELTCSVYYRGYAWSTVNILQQNTSGSVLLLNVSKDGEVESKNARINGSVTISEDYINVTVSFDISPGSGVCELNQTYSCDIQLLDTSISTTAANSTLILESKCTLPLQFESMISLIFV</sequence>
<feature type="compositionally biased region" description="Basic and acidic residues" evidence="1">
    <location>
        <begin position="84"/>
        <end position="95"/>
    </location>
</feature>
<dbReference type="EMBL" id="JH818918">
    <property type="protein sequence ID" value="EKC35770.1"/>
    <property type="molecule type" value="Genomic_DNA"/>
</dbReference>
<gene>
    <name evidence="3" type="ORF">CGI_10018637</name>
</gene>
<keyword evidence="2" id="KW-0812">Transmembrane</keyword>
<feature type="transmembrane region" description="Helical" evidence="2">
    <location>
        <begin position="102"/>
        <end position="125"/>
    </location>
</feature>
<accession>K1R3L2</accession>
<proteinExistence type="predicted"/>
<dbReference type="HOGENOM" id="CLU_286562_0_0_1"/>
<keyword evidence="2" id="KW-0472">Membrane</keyword>
<evidence type="ECO:0000313" key="3">
    <source>
        <dbReference type="EMBL" id="EKC35770.1"/>
    </source>
</evidence>
<evidence type="ECO:0000256" key="1">
    <source>
        <dbReference type="SAM" id="MobiDB-lite"/>
    </source>
</evidence>
<feature type="region of interest" description="Disordered" evidence="1">
    <location>
        <begin position="75"/>
        <end position="96"/>
    </location>
</feature>
<organism evidence="3">
    <name type="scientific">Magallana gigas</name>
    <name type="common">Pacific oyster</name>
    <name type="synonym">Crassostrea gigas</name>
    <dbReference type="NCBI Taxonomy" id="29159"/>
    <lineage>
        <taxon>Eukaryota</taxon>
        <taxon>Metazoa</taxon>
        <taxon>Spiralia</taxon>
        <taxon>Lophotrochozoa</taxon>
        <taxon>Mollusca</taxon>
        <taxon>Bivalvia</taxon>
        <taxon>Autobranchia</taxon>
        <taxon>Pteriomorphia</taxon>
        <taxon>Ostreida</taxon>
        <taxon>Ostreoidea</taxon>
        <taxon>Ostreidae</taxon>
        <taxon>Magallana</taxon>
    </lineage>
</organism>
<dbReference type="InParanoid" id="K1R3L2"/>
<dbReference type="AlphaFoldDB" id="K1R3L2"/>
<evidence type="ECO:0000256" key="2">
    <source>
        <dbReference type="SAM" id="Phobius"/>
    </source>
</evidence>
<name>K1R3L2_MAGGI</name>
<keyword evidence="2" id="KW-1133">Transmembrane helix</keyword>